<feature type="region of interest" description="Disordered" evidence="5">
    <location>
        <begin position="848"/>
        <end position="869"/>
    </location>
</feature>
<dbReference type="PROSITE" id="PS51299">
    <property type="entry name" value="HTH_APSES"/>
    <property type="match status" value="1"/>
</dbReference>
<evidence type="ECO:0000259" key="7">
    <source>
        <dbReference type="PROSITE" id="PS50011"/>
    </source>
</evidence>
<evidence type="ECO:0000256" key="5">
    <source>
        <dbReference type="SAM" id="MobiDB-lite"/>
    </source>
</evidence>
<feature type="domain" description="Protein kinase" evidence="7">
    <location>
        <begin position="232"/>
        <end position="504"/>
    </location>
</feature>
<dbReference type="EMBL" id="CP023327">
    <property type="protein sequence ID" value="ATY66420.1"/>
    <property type="molecule type" value="Genomic_DNA"/>
</dbReference>
<keyword evidence="9" id="KW-0808">Transferase</keyword>
<dbReference type="Pfam" id="PF00069">
    <property type="entry name" value="Pkinase"/>
    <property type="match status" value="1"/>
</dbReference>
<keyword evidence="9" id="KW-0418">Kinase</keyword>
<dbReference type="InterPro" id="IPR008984">
    <property type="entry name" value="SMAD_FHA_dom_sf"/>
</dbReference>
<dbReference type="Pfam" id="PF00498">
    <property type="entry name" value="FHA"/>
    <property type="match status" value="1"/>
</dbReference>
<dbReference type="SUPFAM" id="SSF49879">
    <property type="entry name" value="SMAD/FHA domain"/>
    <property type="match status" value="1"/>
</dbReference>
<dbReference type="InterPro" id="IPR000253">
    <property type="entry name" value="FHA_dom"/>
</dbReference>
<accession>A0A2H4STI5</accession>
<proteinExistence type="inferred from homology"/>
<dbReference type="InterPro" id="IPR036887">
    <property type="entry name" value="HTH_APSES_sf"/>
</dbReference>
<dbReference type="Gene3D" id="1.10.510.10">
    <property type="entry name" value="Transferase(Phosphotransferase) domain 1"/>
    <property type="match status" value="1"/>
</dbReference>
<dbReference type="PROSITE" id="PS50006">
    <property type="entry name" value="FHA_DOMAIN"/>
    <property type="match status" value="1"/>
</dbReference>
<feature type="region of interest" description="Disordered" evidence="5">
    <location>
        <begin position="508"/>
        <end position="589"/>
    </location>
</feature>
<dbReference type="InterPro" id="IPR008271">
    <property type="entry name" value="Ser/Thr_kinase_AS"/>
</dbReference>
<dbReference type="PROSITE" id="PS00108">
    <property type="entry name" value="PROTEIN_KINASE_ST"/>
    <property type="match status" value="1"/>
</dbReference>
<evidence type="ECO:0000256" key="1">
    <source>
        <dbReference type="ARBA" id="ARBA00005575"/>
    </source>
</evidence>
<reference evidence="9 10" key="1">
    <citation type="journal article" date="2017" name="BMC Genomics">
        <title>Chromosome level assembly and secondary metabolite potential of the parasitic fungus Cordyceps militaris.</title>
        <authorList>
            <person name="Kramer G.J."/>
            <person name="Nodwell J.R."/>
        </authorList>
    </citation>
    <scope>NUCLEOTIDE SEQUENCE [LARGE SCALE GENOMIC DNA]</scope>
    <source>
        <strain evidence="9 10">ATCC 34164</strain>
    </source>
</reference>
<protein>
    <submittedName>
        <fullName evidence="9">Kinase-like domain</fullName>
    </submittedName>
</protein>
<feature type="binding site" evidence="4">
    <location>
        <position position="261"/>
    </location>
    <ligand>
        <name>ATP</name>
        <dbReference type="ChEBI" id="CHEBI:30616"/>
    </ligand>
</feature>
<keyword evidence="2 4" id="KW-0547">Nucleotide-binding</keyword>
<dbReference type="PROSITE" id="PS00107">
    <property type="entry name" value="PROTEIN_KINASE_ATP"/>
    <property type="match status" value="1"/>
</dbReference>
<feature type="domain" description="FHA" evidence="6">
    <location>
        <begin position="85"/>
        <end position="136"/>
    </location>
</feature>
<dbReference type="VEuPathDB" id="FungiDB:CCM_04637"/>
<dbReference type="AlphaFoldDB" id="A0A2H4STI5"/>
<dbReference type="PANTHER" id="PTHR24347">
    <property type="entry name" value="SERINE/THREONINE-PROTEIN KINASE"/>
    <property type="match status" value="1"/>
</dbReference>
<dbReference type="VEuPathDB" id="FungiDB:A9K55_000722"/>
<dbReference type="PROSITE" id="PS50011">
    <property type="entry name" value="PROTEIN_KINASE_DOM"/>
    <property type="match status" value="1"/>
</dbReference>
<name>A0A2H4STI5_CORMI</name>
<dbReference type="SUPFAM" id="SSF56112">
    <property type="entry name" value="Protein kinase-like (PK-like)"/>
    <property type="match status" value="1"/>
</dbReference>
<evidence type="ECO:0000259" key="6">
    <source>
        <dbReference type="PROSITE" id="PS50006"/>
    </source>
</evidence>
<evidence type="ECO:0000256" key="2">
    <source>
        <dbReference type="ARBA" id="ARBA00022741"/>
    </source>
</evidence>
<gene>
    <name evidence="9" type="ORF">A9K55_000722</name>
</gene>
<dbReference type="GO" id="GO:0003677">
    <property type="term" value="F:DNA binding"/>
    <property type="evidence" value="ECO:0007669"/>
    <property type="project" value="InterPro"/>
</dbReference>
<dbReference type="InterPro" id="IPR011009">
    <property type="entry name" value="Kinase-like_dom_sf"/>
</dbReference>
<dbReference type="Proteomes" id="UP000323067">
    <property type="component" value="Chromosome ii"/>
</dbReference>
<dbReference type="Gene3D" id="3.10.260.10">
    <property type="entry name" value="Transcription regulator HTH, APSES-type DNA-binding domain"/>
    <property type="match status" value="1"/>
</dbReference>
<dbReference type="Gene3D" id="2.60.200.20">
    <property type="match status" value="1"/>
</dbReference>
<evidence type="ECO:0000259" key="8">
    <source>
        <dbReference type="PROSITE" id="PS51299"/>
    </source>
</evidence>
<feature type="region of interest" description="Disordered" evidence="5">
    <location>
        <begin position="890"/>
        <end position="909"/>
    </location>
</feature>
<feature type="domain" description="HTH APSES-type" evidence="8">
    <location>
        <begin position="609"/>
        <end position="717"/>
    </location>
</feature>
<dbReference type="GO" id="GO:0004672">
    <property type="term" value="F:protein kinase activity"/>
    <property type="evidence" value="ECO:0007669"/>
    <property type="project" value="InterPro"/>
</dbReference>
<sequence>MDHDADLIAKVYPIMEDGSHAVINAIGGTSRHCVFPSPPRPSPMPYDSREPTPLLDPTALEEPEVAGKSYLELRFSCVPETSHGFLFGRNPRCDVVLPNLVGLSHYHFAVTFDDSRRLVVSDLHSTTGTQVTYNREGKGFRRGHRWIIGGVKEADAADIIVSLYGKIAFRIVANVSERIRTLPSSSAVYNTRVAAYRTGAADAGSLFADLNLRIQQKTELPSGAQTPGTESICLGMEIGRGAFGLVTRYWNVQTSYRYVVKSPLPERIAAGNVNVAAWKNEAHIMRLASQHRHPNIVQFLDATFDPYPQLLFEFVPGGSLEDHTNLSAVERHMVLCQGLSALVYLHESDPPIVHRDIKPGNILVSSRGEGRIYIKFGDFGMSRDYNDMSTICGTANYLAPEMWASDDYTRAGGCERQSYSERVDVWSLGVVMYEQRCPLPSRGARRGNGGWTHGLDWYRSMLDRFWGDWQQSRSALSRLLLDRMLVVTPSLRDSARVCLEHALELTPDVDGNNARRGDDNDVDANAGVEDDTDAETIILGRQERPRRQQQHGQHRQHRQQQQQQQHRQQQQQQQHRQQQDVPGAGSAAAVSRHLTLTPNRADATAASHKSARSLFFGEPGLVRMMLRRQQVTMQASEPHHLNASQIILASNVSAVARATLLRALKRRGVLLNWQAAGQRKAAWVPFDDGVFLCQLLGIDDALQPLLLHAQTPLPGREENHLMHFAGLAEHEFTYLPWKGGQCRVACRPRDRLINLTTLLMPPAEFGFRNGPKWPKAVERKLETYLKRNLQMKKTVLGCGKAEIRGTYVSYEDAEVIYAHFDGQHGQELTALLRGDTLQPAATVIPVASSASSAPEMADTTPAASASSAPPSQLAYVAPSTLQLVGATETETVKVRPRRQPPRQVTAGDDDSASYFTEADYQHGSYLAQANSSHLRIAATTPRAGAADGDISTQGGGGYAAGVVDVTELELMPGVLSE</sequence>
<dbReference type="SMART" id="SM00240">
    <property type="entry name" value="FHA"/>
    <property type="match status" value="1"/>
</dbReference>
<dbReference type="InterPro" id="IPR003163">
    <property type="entry name" value="Tscrpt_reg_HTH_APSES-type"/>
</dbReference>
<dbReference type="CDD" id="cd00060">
    <property type="entry name" value="FHA"/>
    <property type="match status" value="1"/>
</dbReference>
<evidence type="ECO:0000256" key="4">
    <source>
        <dbReference type="PROSITE-ProRule" id="PRU10141"/>
    </source>
</evidence>
<evidence type="ECO:0000256" key="3">
    <source>
        <dbReference type="ARBA" id="ARBA00022840"/>
    </source>
</evidence>
<comment type="similarity">
    <text evidence="1">Belongs to the protein kinase superfamily. CAMK Ser/Thr protein kinase family. CHEK2 subfamily.</text>
</comment>
<feature type="compositionally biased region" description="Basic residues" evidence="5">
    <location>
        <begin position="547"/>
        <end position="558"/>
    </location>
</feature>
<organism evidence="9 10">
    <name type="scientific">Cordyceps militaris</name>
    <name type="common">Caterpillar fungus</name>
    <name type="synonym">Clavaria militaris</name>
    <dbReference type="NCBI Taxonomy" id="73501"/>
    <lineage>
        <taxon>Eukaryota</taxon>
        <taxon>Fungi</taxon>
        <taxon>Dikarya</taxon>
        <taxon>Ascomycota</taxon>
        <taxon>Pezizomycotina</taxon>
        <taxon>Sordariomycetes</taxon>
        <taxon>Hypocreomycetidae</taxon>
        <taxon>Hypocreales</taxon>
        <taxon>Cordycipitaceae</taxon>
        <taxon>Cordyceps</taxon>
    </lineage>
</organism>
<dbReference type="InterPro" id="IPR000719">
    <property type="entry name" value="Prot_kinase_dom"/>
</dbReference>
<feature type="compositionally biased region" description="Low complexity" evidence="5">
    <location>
        <begin position="559"/>
        <end position="576"/>
    </location>
</feature>
<keyword evidence="3 4" id="KW-0067">ATP-binding</keyword>
<dbReference type="SUPFAM" id="SSF54616">
    <property type="entry name" value="DNA-binding domain of Mlu1-box binding protein MBP1"/>
    <property type="match status" value="1"/>
</dbReference>
<dbReference type="GO" id="GO:0005524">
    <property type="term" value="F:ATP binding"/>
    <property type="evidence" value="ECO:0007669"/>
    <property type="project" value="UniProtKB-UniRule"/>
</dbReference>
<dbReference type="SMART" id="SM00220">
    <property type="entry name" value="S_TKc"/>
    <property type="match status" value="1"/>
</dbReference>
<dbReference type="InterPro" id="IPR017441">
    <property type="entry name" value="Protein_kinase_ATP_BS"/>
</dbReference>
<evidence type="ECO:0000313" key="10">
    <source>
        <dbReference type="Proteomes" id="UP000323067"/>
    </source>
</evidence>
<evidence type="ECO:0000313" key="9">
    <source>
        <dbReference type="EMBL" id="ATY66420.1"/>
    </source>
</evidence>